<dbReference type="Proteomes" id="UP000886069">
    <property type="component" value="Unassembled WGS sequence"/>
</dbReference>
<dbReference type="Gene3D" id="3.30.499.10">
    <property type="entry name" value="Aconitase, domain 3"/>
    <property type="match status" value="2"/>
</dbReference>
<evidence type="ECO:0000256" key="3">
    <source>
        <dbReference type="ARBA" id="ARBA00023004"/>
    </source>
</evidence>
<accession>A0A7V2AV10</accession>
<sequence length="543" mass="56818">MAGKTIIEKILSAHSGKDVSAGDVVWIGIDVRTARDFGGASVVKNLRENYESPWVDDPGKTFFTFDCNVPANTTGYAENQQICRDFARETGVRVYDVRAGIGSHVAMERGLGRPGEIFVGTDSHLNIMGAVGCFGQGMGDRDIAYVWATGRNWFEVPGSMKVNLEGSIEYPVTAKDVALAVISRLGSAGALGKVIEFSGPAADSLSLSGRITIASMATEMGAIAAFLPVSGAVAAYTERRSGGGKVEPVEADDDAVYADTLTIDIGGLEPLAACPSSPSNVKKVSEIAGTRIDTAIIASCTNGRFEDMVHAASILKGKRIKDGTSLKVVPATEEVYERMLDEGILKIFIDAGGLVTNPGCGGCASGQLGMVGKGEVQLSTSNRNFAGKQGKGDTYLVSPAVAAASILAGEIVSPATLDIELIDFVPDEEFTGEPALEAISWIGESSRRSGKPLPKKHAARSGGCPDVIRGRARLITGQGGGLMDDIDTDMIFHNKYLAITEIDKMGVHTFETLSGYEGFAASVEPGDIVIAGGNFGCGSSRQA</sequence>
<gene>
    <name evidence="7" type="ORF">ENO08_04540</name>
</gene>
<keyword evidence="3" id="KW-0408">Iron</keyword>
<organism evidence="7">
    <name type="scientific">Eiseniibacteriota bacterium</name>
    <dbReference type="NCBI Taxonomy" id="2212470"/>
    <lineage>
        <taxon>Bacteria</taxon>
        <taxon>Candidatus Eiseniibacteriota</taxon>
    </lineage>
</organism>
<protein>
    <submittedName>
        <fullName evidence="7">Homoaconitate hydratase family protein</fullName>
    </submittedName>
</protein>
<keyword evidence="4" id="KW-0411">Iron-sulfur</keyword>
<dbReference type="PANTHER" id="PTHR43822">
    <property type="entry name" value="HOMOACONITASE, MITOCHONDRIAL-RELATED"/>
    <property type="match status" value="1"/>
</dbReference>
<evidence type="ECO:0000256" key="4">
    <source>
        <dbReference type="ARBA" id="ARBA00023014"/>
    </source>
</evidence>
<comment type="caution">
    <text evidence="7">The sequence shown here is derived from an EMBL/GenBank/DDBJ whole genome shotgun (WGS) entry which is preliminary data.</text>
</comment>
<dbReference type="PANTHER" id="PTHR43822:SF2">
    <property type="entry name" value="HOMOACONITASE, MITOCHONDRIAL"/>
    <property type="match status" value="1"/>
</dbReference>
<dbReference type="GO" id="GO:0008652">
    <property type="term" value="P:amino acid biosynthetic process"/>
    <property type="evidence" value="ECO:0007669"/>
    <property type="project" value="InterPro"/>
</dbReference>
<feature type="non-terminal residue" evidence="7">
    <location>
        <position position="543"/>
    </location>
</feature>
<reference evidence="7" key="1">
    <citation type="journal article" date="2020" name="mSystems">
        <title>Genome- and Community-Level Interaction Insights into Carbon Utilization and Element Cycling Functions of Hydrothermarchaeota in Hydrothermal Sediment.</title>
        <authorList>
            <person name="Zhou Z."/>
            <person name="Liu Y."/>
            <person name="Xu W."/>
            <person name="Pan J."/>
            <person name="Luo Z.H."/>
            <person name="Li M."/>
        </authorList>
    </citation>
    <scope>NUCLEOTIDE SEQUENCE [LARGE SCALE GENOMIC DNA]</scope>
    <source>
        <strain evidence="7">SpSt-1233</strain>
    </source>
</reference>
<dbReference type="SUPFAM" id="SSF52016">
    <property type="entry name" value="LeuD/IlvD-like"/>
    <property type="match status" value="1"/>
</dbReference>
<keyword evidence="2" id="KW-0479">Metal-binding</keyword>
<dbReference type="EMBL" id="DSEC01000320">
    <property type="protein sequence ID" value="HER43709.1"/>
    <property type="molecule type" value="Genomic_DNA"/>
</dbReference>
<dbReference type="GO" id="GO:0046872">
    <property type="term" value="F:metal ion binding"/>
    <property type="evidence" value="ECO:0007669"/>
    <property type="project" value="UniProtKB-KW"/>
</dbReference>
<dbReference type="InterPro" id="IPR050067">
    <property type="entry name" value="IPM_dehydratase_rel_enz"/>
</dbReference>
<proteinExistence type="predicted"/>
<dbReference type="InterPro" id="IPR015931">
    <property type="entry name" value="Acnase/IPM_dHydase_lsu_aba_1/3"/>
</dbReference>
<name>A0A7V2AV10_UNCEI</name>
<keyword evidence="5" id="KW-0456">Lyase</keyword>
<dbReference type="AlphaFoldDB" id="A0A7V2AV10"/>
<feature type="domain" description="Aconitase/3-isopropylmalate dehydratase large subunit alpha/beta/alpha" evidence="6">
    <location>
        <begin position="8"/>
        <end position="286"/>
    </location>
</feature>
<evidence type="ECO:0000313" key="7">
    <source>
        <dbReference type="EMBL" id="HER43709.1"/>
    </source>
</evidence>
<dbReference type="NCBIfam" id="TIGR01343">
    <property type="entry name" value="hacA_fam"/>
    <property type="match status" value="1"/>
</dbReference>
<evidence type="ECO:0000259" key="6">
    <source>
        <dbReference type="Pfam" id="PF00330"/>
    </source>
</evidence>
<dbReference type="GO" id="GO:0016836">
    <property type="term" value="F:hydro-lyase activity"/>
    <property type="evidence" value="ECO:0007669"/>
    <property type="project" value="InterPro"/>
</dbReference>
<dbReference type="NCBIfam" id="NF001614">
    <property type="entry name" value="PRK00402.1"/>
    <property type="match status" value="1"/>
</dbReference>
<dbReference type="GO" id="GO:0051539">
    <property type="term" value="F:4 iron, 4 sulfur cluster binding"/>
    <property type="evidence" value="ECO:0007669"/>
    <property type="project" value="UniProtKB-KW"/>
</dbReference>
<dbReference type="GO" id="GO:0043436">
    <property type="term" value="P:oxoacid metabolic process"/>
    <property type="evidence" value="ECO:0007669"/>
    <property type="project" value="UniProtKB-ARBA"/>
</dbReference>
<dbReference type="InterPro" id="IPR001030">
    <property type="entry name" value="Acoase/IPM_deHydtase_lsu_aba"/>
</dbReference>
<dbReference type="InterPro" id="IPR006251">
    <property type="entry name" value="Homoacnase/IPMdehydase_lsu"/>
</dbReference>
<dbReference type="SUPFAM" id="SSF53732">
    <property type="entry name" value="Aconitase iron-sulfur domain"/>
    <property type="match status" value="1"/>
</dbReference>
<dbReference type="InterPro" id="IPR036008">
    <property type="entry name" value="Aconitase_4Fe-4S_dom"/>
</dbReference>
<dbReference type="PRINTS" id="PR00415">
    <property type="entry name" value="ACONITASE"/>
</dbReference>
<dbReference type="Pfam" id="PF00330">
    <property type="entry name" value="Aconitase"/>
    <property type="match status" value="1"/>
</dbReference>
<keyword evidence="1" id="KW-0004">4Fe-4S</keyword>
<evidence type="ECO:0000256" key="2">
    <source>
        <dbReference type="ARBA" id="ARBA00022723"/>
    </source>
</evidence>
<dbReference type="Gene3D" id="3.20.19.10">
    <property type="entry name" value="Aconitase, domain 4"/>
    <property type="match status" value="1"/>
</dbReference>
<evidence type="ECO:0000256" key="5">
    <source>
        <dbReference type="ARBA" id="ARBA00023239"/>
    </source>
</evidence>
<evidence type="ECO:0000256" key="1">
    <source>
        <dbReference type="ARBA" id="ARBA00022485"/>
    </source>
</evidence>
<dbReference type="InterPro" id="IPR015928">
    <property type="entry name" value="Aconitase/3IPM_dehydase_swvl"/>
</dbReference>